<name>A0A917AR69_9BACI</name>
<sequence length="223" mass="24710">MSKPYRIRDEWKQTWVHITILCMSSYGAILVLLRDRLPEQIAIHWGPDDVADGFAGFWEGLVLFPYGFMVLMFLTVLVVPKFAKKGQLSPNNLKSLRLIASIMSLTNLLLFSYVALKNAGGIEMQPSSLVLLIVGSTTLIGGIIFPKLSPNPYIGIRTKALLEDEELWRKVHRLSAPIWIGFGLIAIVVALTIPLAPAAQLVILLGPLVVTGVLIQIVKKRRT</sequence>
<evidence type="ECO:0000256" key="1">
    <source>
        <dbReference type="SAM" id="Phobius"/>
    </source>
</evidence>
<evidence type="ECO:0000313" key="3">
    <source>
        <dbReference type="EMBL" id="GGE68007.1"/>
    </source>
</evidence>
<dbReference type="EMBL" id="BMFK01000001">
    <property type="protein sequence ID" value="GGE68007.1"/>
    <property type="molecule type" value="Genomic_DNA"/>
</dbReference>
<dbReference type="RefSeq" id="WP_188387988.1">
    <property type="nucleotide sequence ID" value="NZ_BMFK01000001.1"/>
</dbReference>
<keyword evidence="1" id="KW-0812">Transmembrane</keyword>
<protein>
    <recommendedName>
        <fullName evidence="2">DUF1648 domain-containing protein</fullName>
    </recommendedName>
</protein>
<feature type="transmembrane region" description="Helical" evidence="1">
    <location>
        <begin position="95"/>
        <end position="116"/>
    </location>
</feature>
<comment type="caution">
    <text evidence="3">The sequence shown here is derived from an EMBL/GenBank/DDBJ whole genome shotgun (WGS) entry which is preliminary data.</text>
</comment>
<dbReference type="InterPro" id="IPR012867">
    <property type="entry name" value="DUF1648"/>
</dbReference>
<proteinExistence type="predicted"/>
<dbReference type="InterPro" id="IPR026272">
    <property type="entry name" value="SdpI"/>
</dbReference>
<keyword evidence="4" id="KW-1185">Reference proteome</keyword>
<evidence type="ECO:0000259" key="2">
    <source>
        <dbReference type="Pfam" id="PF07853"/>
    </source>
</evidence>
<dbReference type="Pfam" id="PF07853">
    <property type="entry name" value="DUF1648"/>
    <property type="match status" value="1"/>
</dbReference>
<feature type="transmembrane region" description="Helical" evidence="1">
    <location>
        <begin position="63"/>
        <end position="83"/>
    </location>
</feature>
<feature type="transmembrane region" description="Helical" evidence="1">
    <location>
        <begin position="201"/>
        <end position="218"/>
    </location>
</feature>
<gene>
    <name evidence="3" type="ORF">GCM10007140_17590</name>
</gene>
<keyword evidence="1" id="KW-0472">Membrane</keyword>
<feature type="transmembrane region" description="Helical" evidence="1">
    <location>
        <begin position="128"/>
        <end position="148"/>
    </location>
</feature>
<dbReference type="AlphaFoldDB" id="A0A917AR69"/>
<evidence type="ECO:0000313" key="4">
    <source>
        <dbReference type="Proteomes" id="UP000605259"/>
    </source>
</evidence>
<dbReference type="PANTHER" id="PTHR37810:SF5">
    <property type="entry name" value="IMMUNITY PROTEIN SDPI"/>
    <property type="match status" value="1"/>
</dbReference>
<dbReference type="PIRSF" id="PIRSF038959">
    <property type="entry name" value="SdpI"/>
    <property type="match status" value="1"/>
</dbReference>
<dbReference type="InterPro" id="IPR025962">
    <property type="entry name" value="SdpI/YhfL"/>
</dbReference>
<organism evidence="3 4">
    <name type="scientific">Priestia taiwanensis</name>
    <dbReference type="NCBI Taxonomy" id="1347902"/>
    <lineage>
        <taxon>Bacteria</taxon>
        <taxon>Bacillati</taxon>
        <taxon>Bacillota</taxon>
        <taxon>Bacilli</taxon>
        <taxon>Bacillales</taxon>
        <taxon>Bacillaceae</taxon>
        <taxon>Priestia</taxon>
    </lineage>
</organism>
<dbReference type="Pfam" id="PF13630">
    <property type="entry name" value="SdpI"/>
    <property type="match status" value="1"/>
</dbReference>
<reference evidence="3" key="1">
    <citation type="journal article" date="2014" name="Int. J. Syst. Evol. Microbiol.">
        <title>Complete genome sequence of Corynebacterium casei LMG S-19264T (=DSM 44701T), isolated from a smear-ripened cheese.</title>
        <authorList>
            <consortium name="US DOE Joint Genome Institute (JGI-PGF)"/>
            <person name="Walter F."/>
            <person name="Albersmeier A."/>
            <person name="Kalinowski J."/>
            <person name="Ruckert C."/>
        </authorList>
    </citation>
    <scope>NUCLEOTIDE SEQUENCE</scope>
    <source>
        <strain evidence="3">CGMCC 1.12698</strain>
    </source>
</reference>
<feature type="domain" description="DUF1648" evidence="2">
    <location>
        <begin position="29"/>
        <end position="65"/>
    </location>
</feature>
<keyword evidence="1" id="KW-1133">Transmembrane helix</keyword>
<feature type="transmembrane region" description="Helical" evidence="1">
    <location>
        <begin position="176"/>
        <end position="195"/>
    </location>
</feature>
<dbReference type="GO" id="GO:0009636">
    <property type="term" value="P:response to toxic substance"/>
    <property type="evidence" value="ECO:0007669"/>
    <property type="project" value="TreeGrafter"/>
</dbReference>
<feature type="transmembrane region" description="Helical" evidence="1">
    <location>
        <begin position="15"/>
        <end position="33"/>
    </location>
</feature>
<reference evidence="3" key="2">
    <citation type="submission" date="2020-09" db="EMBL/GenBank/DDBJ databases">
        <authorList>
            <person name="Sun Q."/>
            <person name="Zhou Y."/>
        </authorList>
    </citation>
    <scope>NUCLEOTIDE SEQUENCE</scope>
    <source>
        <strain evidence="3">CGMCC 1.12698</strain>
    </source>
</reference>
<dbReference type="PANTHER" id="PTHR37810">
    <property type="entry name" value="IMMUNITY PROTEIN SDPI"/>
    <property type="match status" value="1"/>
</dbReference>
<accession>A0A917AR69</accession>
<dbReference type="Proteomes" id="UP000605259">
    <property type="component" value="Unassembled WGS sequence"/>
</dbReference>